<dbReference type="SUPFAM" id="SSF54106">
    <property type="entry name" value="LysM domain"/>
    <property type="match status" value="1"/>
</dbReference>
<organism evidence="2 3">
    <name type="scientific">Cohnella thailandensis</name>
    <dbReference type="NCBI Taxonomy" id="557557"/>
    <lineage>
        <taxon>Bacteria</taxon>
        <taxon>Bacillati</taxon>
        <taxon>Bacillota</taxon>
        <taxon>Bacilli</taxon>
        <taxon>Bacillales</taxon>
        <taxon>Paenibacillaceae</taxon>
        <taxon>Cohnella</taxon>
    </lineage>
</organism>
<evidence type="ECO:0000259" key="1">
    <source>
        <dbReference type="PROSITE" id="PS51782"/>
    </source>
</evidence>
<feature type="domain" description="LysM" evidence="1">
    <location>
        <begin position="172"/>
        <end position="221"/>
    </location>
</feature>
<dbReference type="InterPro" id="IPR018392">
    <property type="entry name" value="LysM"/>
</dbReference>
<dbReference type="PROSITE" id="PS51782">
    <property type="entry name" value="LYSM"/>
    <property type="match status" value="1"/>
</dbReference>
<dbReference type="InterPro" id="IPR036779">
    <property type="entry name" value="LysM_dom_sf"/>
</dbReference>
<dbReference type="Gene3D" id="3.10.350.10">
    <property type="entry name" value="LysM domain"/>
    <property type="match status" value="1"/>
</dbReference>
<gene>
    <name evidence="2" type="ORF">H7B67_01275</name>
</gene>
<accession>A0A841SQ80</accession>
<evidence type="ECO:0000313" key="2">
    <source>
        <dbReference type="EMBL" id="MBB6632756.1"/>
    </source>
</evidence>
<proteinExistence type="predicted"/>
<dbReference type="Pfam" id="PF01476">
    <property type="entry name" value="LysM"/>
    <property type="match status" value="1"/>
</dbReference>
<protein>
    <submittedName>
        <fullName evidence="2">LysM peptidoglycan-binding domain-containing protein</fullName>
    </submittedName>
</protein>
<dbReference type="RefSeq" id="WP_185117989.1">
    <property type="nucleotide sequence ID" value="NZ_JACJVQ010000002.1"/>
</dbReference>
<name>A0A841SQ80_9BACL</name>
<dbReference type="AlphaFoldDB" id="A0A841SQ80"/>
<dbReference type="CDD" id="cd00118">
    <property type="entry name" value="LysM"/>
    <property type="match status" value="1"/>
</dbReference>
<dbReference type="EMBL" id="JACJVQ010000002">
    <property type="protein sequence ID" value="MBB6632756.1"/>
    <property type="molecule type" value="Genomic_DNA"/>
</dbReference>
<keyword evidence="3" id="KW-1185">Reference proteome</keyword>
<comment type="caution">
    <text evidence="2">The sequence shown here is derived from an EMBL/GenBank/DDBJ whole genome shotgun (WGS) entry which is preliminary data.</text>
</comment>
<sequence length="229" mass="25421">MTYGIWLSWNNQQEGFELPILPAEIGASTGGDGASHDVFGLGKINVIKDHGLAEYTIESFFPANTNPFITAAIVLEPMAYVDYLMRWWETKRPIRFVYTGSTMEVNIPASIESFEWREKAGAIGDIEYTLKLKEYRFYAAQQVKVTSVQSTNAKATVTKSAPKRADDRVPPKTYTLAAGDSLWTVAQKTLGDGSRWKEIQTLNKISDAQTKTLRVGLVLNLPTSGKAYA</sequence>
<dbReference type="Proteomes" id="UP000535838">
    <property type="component" value="Unassembled WGS sequence"/>
</dbReference>
<reference evidence="2 3" key="1">
    <citation type="submission" date="2020-08" db="EMBL/GenBank/DDBJ databases">
        <title>Cohnella phylogeny.</title>
        <authorList>
            <person name="Dunlap C."/>
        </authorList>
    </citation>
    <scope>NUCLEOTIDE SEQUENCE [LARGE SCALE GENOMIC DNA]</scope>
    <source>
        <strain evidence="2 3">DSM 25241</strain>
    </source>
</reference>
<evidence type="ECO:0000313" key="3">
    <source>
        <dbReference type="Proteomes" id="UP000535838"/>
    </source>
</evidence>